<evidence type="ECO:0000259" key="8">
    <source>
        <dbReference type="Pfam" id="PF01180"/>
    </source>
</evidence>
<comment type="pathway">
    <text evidence="2">Pyrimidine metabolism; UMP biosynthesis via de novo pathway.</text>
</comment>
<dbReference type="InterPro" id="IPR013785">
    <property type="entry name" value="Aldolase_TIM"/>
</dbReference>
<protein>
    <recommendedName>
        <fullName evidence="7">Dihydroorotate oxidase</fullName>
    </recommendedName>
</protein>
<evidence type="ECO:0000256" key="6">
    <source>
        <dbReference type="ARBA" id="ARBA00023002"/>
    </source>
</evidence>
<evidence type="ECO:0000256" key="7">
    <source>
        <dbReference type="ARBA" id="ARBA00031623"/>
    </source>
</evidence>
<evidence type="ECO:0000256" key="3">
    <source>
        <dbReference type="ARBA" id="ARBA00022630"/>
    </source>
</evidence>
<accession>A0A1U7LNJ4</accession>
<evidence type="ECO:0000256" key="5">
    <source>
        <dbReference type="ARBA" id="ARBA00022975"/>
    </source>
</evidence>
<evidence type="ECO:0000313" key="9">
    <source>
        <dbReference type="EMBL" id="OLL24225.1"/>
    </source>
</evidence>
<keyword evidence="4" id="KW-0288">FMN</keyword>
<dbReference type="Pfam" id="PF01180">
    <property type="entry name" value="DHO_dh"/>
    <property type="match status" value="1"/>
</dbReference>
<comment type="caution">
    <text evidence="9">The sequence shown here is derived from an EMBL/GenBank/DDBJ whole genome shotgun (WGS) entry which is preliminary data.</text>
</comment>
<dbReference type="PIRSF" id="PIRSF000164">
    <property type="entry name" value="DHO_oxidase"/>
    <property type="match status" value="1"/>
</dbReference>
<evidence type="ECO:0000313" key="10">
    <source>
        <dbReference type="Proteomes" id="UP000186594"/>
    </source>
</evidence>
<dbReference type="GO" id="GO:0004152">
    <property type="term" value="F:dihydroorotate dehydrogenase activity"/>
    <property type="evidence" value="ECO:0007669"/>
    <property type="project" value="InterPro"/>
</dbReference>
<dbReference type="Gene3D" id="2.30.26.10">
    <property type="entry name" value="Dihydroorotate Dehydrogenase A, chain A, domain 2"/>
    <property type="match status" value="1"/>
</dbReference>
<dbReference type="InterPro" id="IPR005720">
    <property type="entry name" value="Dihydroorotate_DH_cat"/>
</dbReference>
<dbReference type="OMA" id="GDGYRRM"/>
<organism evidence="9 10">
    <name type="scientific">Neolecta irregularis (strain DAH-3)</name>
    <dbReference type="NCBI Taxonomy" id="1198029"/>
    <lineage>
        <taxon>Eukaryota</taxon>
        <taxon>Fungi</taxon>
        <taxon>Dikarya</taxon>
        <taxon>Ascomycota</taxon>
        <taxon>Taphrinomycotina</taxon>
        <taxon>Neolectales</taxon>
        <taxon>Neolectaceae</taxon>
        <taxon>Neolecta</taxon>
    </lineage>
</organism>
<evidence type="ECO:0000256" key="4">
    <source>
        <dbReference type="ARBA" id="ARBA00022643"/>
    </source>
</evidence>
<dbReference type="Gene3D" id="3.20.20.70">
    <property type="entry name" value="Aldolase class I"/>
    <property type="match status" value="1"/>
</dbReference>
<evidence type="ECO:0000256" key="2">
    <source>
        <dbReference type="ARBA" id="ARBA00004725"/>
    </source>
</evidence>
<dbReference type="STRING" id="1198029.A0A1U7LNJ4"/>
<dbReference type="GO" id="GO:0044205">
    <property type="term" value="P:'de novo' UMP biosynthetic process"/>
    <property type="evidence" value="ECO:0007669"/>
    <property type="project" value="UniProtKB-UniPathway"/>
</dbReference>
<dbReference type="PANTHER" id="PTHR48109:SF1">
    <property type="entry name" value="DIHYDROOROTATE DEHYDROGENASE (FUMARATE)"/>
    <property type="match status" value="1"/>
</dbReference>
<keyword evidence="3" id="KW-0285">Flavoprotein</keyword>
<dbReference type="SUPFAM" id="SSF51395">
    <property type="entry name" value="FMN-linked oxidoreductases"/>
    <property type="match status" value="1"/>
</dbReference>
<dbReference type="InterPro" id="IPR050074">
    <property type="entry name" value="DHO_dehydrogenase"/>
</dbReference>
<name>A0A1U7LNJ4_NEOID</name>
<dbReference type="PANTHER" id="PTHR48109">
    <property type="entry name" value="DIHYDROOROTATE DEHYDROGENASE (QUINONE), MITOCHONDRIAL-RELATED"/>
    <property type="match status" value="1"/>
</dbReference>
<keyword evidence="5" id="KW-0665">Pyrimidine biosynthesis</keyword>
<dbReference type="AlphaFoldDB" id="A0A1U7LNJ4"/>
<sequence length="292" mass="32022">MARIGNLYISPPLLPSSSYFISTKQDFLAFYNTRYTGCITTRTCQLDGFLEDGERRRVEYTRDGSSINNFGYSPYPLRQCLSWIEEIEGEKPVIVSVAGGRTQDLLDCIEMIQETRMKLQSGESRFDIGIEVNTSCPNLGNVPAGFDFVQLAEYLTVIARYTANDPTLTVGLKLPPYTHDGHFDSLISVLERTCPIRFITSTNTLGNGQHPESRLVGGIGGSGVHYLALGNVYTLRARLNTAGLQHVKIIGVGGCFDNKSYQNFLNAGADAVGLATAIGVVGRDVFSKILEQ</sequence>
<proteinExistence type="predicted"/>
<gene>
    <name evidence="9" type="ORF">NEOLI_004379</name>
</gene>
<reference evidence="9 10" key="1">
    <citation type="submission" date="2016-04" db="EMBL/GenBank/DDBJ databases">
        <title>Evolutionary innovation and constraint leading to complex multicellularity in the Ascomycota.</title>
        <authorList>
            <person name="Cisse O."/>
            <person name="Nguyen A."/>
            <person name="Hewitt D.A."/>
            <person name="Jedd G."/>
            <person name="Stajich J.E."/>
        </authorList>
    </citation>
    <scope>NUCLEOTIDE SEQUENCE [LARGE SCALE GENOMIC DNA]</scope>
    <source>
        <strain evidence="9 10">DAH-3</strain>
    </source>
</reference>
<comment type="cofactor">
    <cofactor evidence="1">
        <name>FMN</name>
        <dbReference type="ChEBI" id="CHEBI:58210"/>
    </cofactor>
</comment>
<dbReference type="Proteomes" id="UP000186594">
    <property type="component" value="Unassembled WGS sequence"/>
</dbReference>
<feature type="domain" description="Dihydroorotate dehydrogenase catalytic" evidence="8">
    <location>
        <begin position="12"/>
        <end position="291"/>
    </location>
</feature>
<dbReference type="GO" id="GO:0006207">
    <property type="term" value="P:'de novo' pyrimidine nucleobase biosynthetic process"/>
    <property type="evidence" value="ECO:0007669"/>
    <property type="project" value="TreeGrafter"/>
</dbReference>
<dbReference type="OrthoDB" id="14784at2759"/>
<dbReference type="GO" id="GO:0005737">
    <property type="term" value="C:cytoplasm"/>
    <property type="evidence" value="ECO:0007669"/>
    <property type="project" value="InterPro"/>
</dbReference>
<dbReference type="EMBL" id="LXFE01000929">
    <property type="protein sequence ID" value="OLL24225.1"/>
    <property type="molecule type" value="Genomic_DNA"/>
</dbReference>
<evidence type="ECO:0000256" key="1">
    <source>
        <dbReference type="ARBA" id="ARBA00001917"/>
    </source>
</evidence>
<dbReference type="UniPathway" id="UPA00070"/>
<dbReference type="InterPro" id="IPR012135">
    <property type="entry name" value="Dihydroorotate_DH_1_2"/>
</dbReference>
<dbReference type="InterPro" id="IPR023359">
    <property type="entry name" value="Dihydro_DH_chainA_dom2"/>
</dbReference>
<keyword evidence="6" id="KW-0560">Oxidoreductase</keyword>
<keyword evidence="10" id="KW-1185">Reference proteome</keyword>